<evidence type="ECO:0000256" key="4">
    <source>
        <dbReference type="ARBA" id="ARBA00023136"/>
    </source>
</evidence>
<dbReference type="OrthoDB" id="7390536at2"/>
<dbReference type="NCBIfam" id="TIGR01352">
    <property type="entry name" value="tonB_Cterm"/>
    <property type="match status" value="1"/>
</dbReference>
<evidence type="ECO:0000256" key="2">
    <source>
        <dbReference type="ARBA" id="ARBA00022692"/>
    </source>
</evidence>
<dbReference type="InterPro" id="IPR006260">
    <property type="entry name" value="TonB/TolA_C"/>
</dbReference>
<evidence type="ECO:0000313" key="8">
    <source>
        <dbReference type="EMBL" id="SDE72966.1"/>
    </source>
</evidence>
<keyword evidence="3" id="KW-1133">Transmembrane helix</keyword>
<feature type="region of interest" description="Disordered" evidence="5">
    <location>
        <begin position="50"/>
        <end position="78"/>
    </location>
</feature>
<name>A0A1G7FAR3_9SPHN</name>
<accession>A0A1G7FAR3</accession>
<dbReference type="Proteomes" id="UP000436801">
    <property type="component" value="Unassembled WGS sequence"/>
</dbReference>
<dbReference type="RefSeq" id="WP_149681447.1">
    <property type="nucleotide sequence ID" value="NZ_FNBI01000001.1"/>
</dbReference>
<dbReference type="SUPFAM" id="SSF74653">
    <property type="entry name" value="TolA/TonB C-terminal domain"/>
    <property type="match status" value="1"/>
</dbReference>
<reference evidence="7 10" key="2">
    <citation type="submission" date="2019-12" db="EMBL/GenBank/DDBJ databases">
        <authorList>
            <person name="Zheng J."/>
        </authorList>
    </citation>
    <scope>NUCLEOTIDE SEQUENCE [LARGE SCALE GENOMIC DNA]</scope>
    <source>
        <strain evidence="7 10">DSM 27347</strain>
    </source>
</reference>
<comment type="subcellular location">
    <subcellularLocation>
        <location evidence="1">Membrane</location>
        <topology evidence="1">Single-pass membrane protein</topology>
    </subcellularLocation>
</comment>
<evidence type="ECO:0000259" key="6">
    <source>
        <dbReference type="PROSITE" id="PS52015"/>
    </source>
</evidence>
<reference evidence="8 9" key="1">
    <citation type="submission" date="2016-10" db="EMBL/GenBank/DDBJ databases">
        <authorList>
            <person name="Varghese N."/>
            <person name="Submissions S."/>
        </authorList>
    </citation>
    <scope>NUCLEOTIDE SEQUENCE [LARGE SCALE GENOMIC DNA]</scope>
    <source>
        <strain evidence="8 9">S7-754</strain>
    </source>
</reference>
<feature type="compositionally biased region" description="Gly residues" evidence="5">
    <location>
        <begin position="123"/>
        <end position="139"/>
    </location>
</feature>
<proteinExistence type="predicted"/>
<keyword evidence="4" id="KW-0472">Membrane</keyword>
<dbReference type="AlphaFoldDB" id="A0A1G7FAR3"/>
<sequence length="250" mass="25836">MTQGERWTARVRAAVPTILVVGLLGAALVHGLGVRITAPAADEGLAVFSVAPPPPPPPRVVPERIPSQRAAGRASPRNLRSEATELVAPVPIVPLPVVVPVVTAPVARTGNDPTAGASDRPGPGTGAGGQGDGSGAGGDGDGDGDGFETPPRRIAGRIRDSDYPEAAADAGAGGTVSVRYYVETNGRATHCAVTRSSGNAALDAVTCRLIEKRFRYDPSRDVDGRPVRSIIVVDHDWQFEREPAQPSDGR</sequence>
<dbReference type="PROSITE" id="PS52015">
    <property type="entry name" value="TONB_CTD"/>
    <property type="match status" value="1"/>
</dbReference>
<evidence type="ECO:0000313" key="10">
    <source>
        <dbReference type="Proteomes" id="UP000436801"/>
    </source>
</evidence>
<evidence type="ECO:0000313" key="7">
    <source>
        <dbReference type="EMBL" id="MWC45351.1"/>
    </source>
</evidence>
<evidence type="ECO:0000256" key="3">
    <source>
        <dbReference type="ARBA" id="ARBA00022989"/>
    </source>
</evidence>
<organism evidence="8 9">
    <name type="scientific">Sphingomonas carotinifaciens</name>
    <dbReference type="NCBI Taxonomy" id="1166323"/>
    <lineage>
        <taxon>Bacteria</taxon>
        <taxon>Pseudomonadati</taxon>
        <taxon>Pseudomonadota</taxon>
        <taxon>Alphaproteobacteria</taxon>
        <taxon>Sphingomonadales</taxon>
        <taxon>Sphingomonadaceae</taxon>
        <taxon>Sphingomonas</taxon>
    </lineage>
</organism>
<keyword evidence="9" id="KW-1185">Reference proteome</keyword>
<dbReference type="GO" id="GO:0055085">
    <property type="term" value="P:transmembrane transport"/>
    <property type="evidence" value="ECO:0007669"/>
    <property type="project" value="InterPro"/>
</dbReference>
<feature type="region of interest" description="Disordered" evidence="5">
    <location>
        <begin position="109"/>
        <end position="170"/>
    </location>
</feature>
<feature type="domain" description="TonB C-terminal" evidence="6">
    <location>
        <begin position="148"/>
        <end position="242"/>
    </location>
</feature>
<evidence type="ECO:0000313" key="9">
    <source>
        <dbReference type="Proteomes" id="UP000323502"/>
    </source>
</evidence>
<evidence type="ECO:0000256" key="5">
    <source>
        <dbReference type="SAM" id="MobiDB-lite"/>
    </source>
</evidence>
<dbReference type="Proteomes" id="UP000323502">
    <property type="component" value="Unassembled WGS sequence"/>
</dbReference>
<dbReference type="EMBL" id="WSUT01000005">
    <property type="protein sequence ID" value="MWC45351.1"/>
    <property type="molecule type" value="Genomic_DNA"/>
</dbReference>
<feature type="compositionally biased region" description="Pro residues" evidence="5">
    <location>
        <begin position="51"/>
        <end position="60"/>
    </location>
</feature>
<gene>
    <name evidence="7" type="ORF">GQR91_17185</name>
    <name evidence="8" type="ORF">SAMN05216557_101316</name>
</gene>
<dbReference type="GO" id="GO:0016020">
    <property type="term" value="C:membrane"/>
    <property type="evidence" value="ECO:0007669"/>
    <property type="project" value="UniProtKB-SubCell"/>
</dbReference>
<protein>
    <submittedName>
        <fullName evidence="8">Protein TonB</fullName>
    </submittedName>
    <submittedName>
        <fullName evidence="7">TonB family protein</fullName>
    </submittedName>
</protein>
<keyword evidence="2" id="KW-0812">Transmembrane</keyword>
<dbReference type="EMBL" id="FNBI01000001">
    <property type="protein sequence ID" value="SDE72966.1"/>
    <property type="molecule type" value="Genomic_DNA"/>
</dbReference>
<dbReference type="Pfam" id="PF03544">
    <property type="entry name" value="TonB_C"/>
    <property type="match status" value="1"/>
</dbReference>
<dbReference type="InterPro" id="IPR037682">
    <property type="entry name" value="TonB_C"/>
</dbReference>
<evidence type="ECO:0000256" key="1">
    <source>
        <dbReference type="ARBA" id="ARBA00004167"/>
    </source>
</evidence>
<dbReference type="Gene3D" id="3.30.1150.10">
    <property type="match status" value="1"/>
</dbReference>